<comment type="caution">
    <text evidence="3">The sequence shown here is derived from an EMBL/GenBank/DDBJ whole genome shotgun (WGS) entry which is preliminary data.</text>
</comment>
<sequence>MGKNDITGQEERNDDKGGSGGEGRTKRLDLSFAQVMGSAVAAVIAAFLAGQLNVYGTFLGAGVVSLVATSGGPIFQHFFRRTGEQIKEVAVPPKTRTRQLPLRDPAAGWKDDSGLDATQAMRGTGQVPGAEPAGHTQATRLIPTAPREGDPAFREEDREGGGEDEARRTEGERAPDQVQMLDTSMVTRMLPGARGAEGGHGSAGEAADATRLLGTVDGPGGTQVPEDKLPGSDEFTHATVHGTRWRGWKRTLLPALVVFVIAIGGVTLYEAISGHNVSGGKGTSISDVFRPGGGSSGDSPDAPPATPDPGQSQDGDDGSTGGHDGSDGQSPDPGATPGEHGGKGNTDSGSGDKEGSTPTPEQSTPQRPGGTGDPDETGKPGDSSGSGDQQDGTDSGSGTGQDHSGTGEGGQFPQRQQNGPTQE</sequence>
<evidence type="ECO:0000313" key="3">
    <source>
        <dbReference type="EMBL" id="MDJ1130848.1"/>
    </source>
</evidence>
<feature type="region of interest" description="Disordered" evidence="1">
    <location>
        <begin position="275"/>
        <end position="423"/>
    </location>
</feature>
<feature type="region of interest" description="Disordered" evidence="1">
    <location>
        <begin position="212"/>
        <end position="232"/>
    </location>
</feature>
<organism evidence="3 4">
    <name type="scientific">Streptomyces iconiensis</name>
    <dbReference type="NCBI Taxonomy" id="1384038"/>
    <lineage>
        <taxon>Bacteria</taxon>
        <taxon>Bacillati</taxon>
        <taxon>Actinomycetota</taxon>
        <taxon>Actinomycetes</taxon>
        <taxon>Kitasatosporales</taxon>
        <taxon>Streptomycetaceae</taxon>
        <taxon>Streptomyces</taxon>
    </lineage>
</organism>
<dbReference type="RefSeq" id="WP_274043535.1">
    <property type="nucleotide sequence ID" value="NZ_JANCPR020000002.1"/>
</dbReference>
<evidence type="ECO:0000256" key="1">
    <source>
        <dbReference type="SAM" id="MobiDB-lite"/>
    </source>
</evidence>
<keyword evidence="2" id="KW-1133">Transmembrane helix</keyword>
<feature type="compositionally biased region" description="Basic and acidic residues" evidence="1">
    <location>
        <begin position="147"/>
        <end position="175"/>
    </location>
</feature>
<accession>A0ABT6ZP66</accession>
<evidence type="ECO:0000256" key="2">
    <source>
        <dbReference type="SAM" id="Phobius"/>
    </source>
</evidence>
<feature type="compositionally biased region" description="Polar residues" evidence="1">
    <location>
        <begin position="356"/>
        <end position="366"/>
    </location>
</feature>
<name>A0ABT6ZP66_9ACTN</name>
<feature type="compositionally biased region" description="Polar residues" evidence="1">
    <location>
        <begin position="413"/>
        <end position="423"/>
    </location>
</feature>
<dbReference type="Proteomes" id="UP001214441">
    <property type="component" value="Unassembled WGS sequence"/>
</dbReference>
<evidence type="ECO:0000313" key="4">
    <source>
        <dbReference type="Proteomes" id="UP001214441"/>
    </source>
</evidence>
<reference evidence="3 4" key="1">
    <citation type="submission" date="2023-05" db="EMBL/GenBank/DDBJ databases">
        <title>Streptantibioticus silvisoli sp. nov., acidotolerant actinomycetes 1 from pine litter.</title>
        <authorList>
            <person name="Swiecimska M."/>
            <person name="Golinska P."/>
            <person name="Sangal V."/>
            <person name="Wachnowicz B."/>
            <person name="Goodfellow M."/>
        </authorList>
    </citation>
    <scope>NUCLEOTIDE SEQUENCE [LARGE SCALE GENOMIC DNA]</scope>
    <source>
        <strain evidence="3 4">DSM 42109</strain>
    </source>
</reference>
<dbReference type="EMBL" id="JANCPR020000002">
    <property type="protein sequence ID" value="MDJ1130848.1"/>
    <property type="molecule type" value="Genomic_DNA"/>
</dbReference>
<proteinExistence type="predicted"/>
<feature type="region of interest" description="Disordered" evidence="1">
    <location>
        <begin position="1"/>
        <end position="23"/>
    </location>
</feature>
<keyword evidence="4" id="KW-1185">Reference proteome</keyword>
<feature type="region of interest" description="Disordered" evidence="1">
    <location>
        <begin position="94"/>
        <end position="180"/>
    </location>
</feature>
<feature type="transmembrane region" description="Helical" evidence="2">
    <location>
        <begin position="251"/>
        <end position="269"/>
    </location>
</feature>
<feature type="compositionally biased region" description="Low complexity" evidence="1">
    <location>
        <begin position="381"/>
        <end position="404"/>
    </location>
</feature>
<feature type="compositionally biased region" description="Basic and acidic residues" evidence="1">
    <location>
        <begin position="9"/>
        <end position="23"/>
    </location>
</feature>
<keyword evidence="2" id="KW-0812">Transmembrane</keyword>
<keyword evidence="2" id="KW-0472">Membrane</keyword>
<protein>
    <submittedName>
        <fullName evidence="3">Uncharacterized protein</fullName>
    </submittedName>
</protein>
<feature type="transmembrane region" description="Helical" evidence="2">
    <location>
        <begin position="30"/>
        <end position="49"/>
    </location>
</feature>
<feature type="transmembrane region" description="Helical" evidence="2">
    <location>
        <begin position="55"/>
        <end position="75"/>
    </location>
</feature>
<gene>
    <name evidence="3" type="ORF">NMN56_002550</name>
</gene>